<dbReference type="STRING" id="400055.SAMN04490243_0403"/>
<evidence type="ECO:0000256" key="1">
    <source>
        <dbReference type="SAM" id="SignalP"/>
    </source>
</evidence>
<dbReference type="Proteomes" id="UP000199534">
    <property type="component" value="Unassembled WGS sequence"/>
</dbReference>
<name>A0A1I6FPX3_9FLAO</name>
<feature type="chain" id="PRO_5011499413" evidence="1">
    <location>
        <begin position="21"/>
        <end position="383"/>
    </location>
</feature>
<sequence length="383" mass="42344">MRFAINIALIFLGGMPTALAQPALQHYGGMQMHDGAQVGMHTDLVNEAVFDQNQGLLGFYGDNTLVVSGSVAPGFFDVEIAAPFGVELQLPLLIGNNLNFIIGDFRTDRALADRYIGMLQNGFTNGESDASKVDGFALFTQQSTIVFPVGDIDQLRPLTYQAGAPAAIAKCAYFRDDPTNSAQYGFLDPTFKPPTIENIGTREFWRLEADQPGTVTLTWNPDSDLELLTDDLGKIELVGWDKASSRWVPIGTATRAGDLQNGFAISETIVPDEYEVLTFAGLGEPEELLDLPNYYLSPNGDNINDFLVIEELIDSPNNELRIYDRRGLLVYTADNYTGDFQGISNTNNLVVDRDAGLPEGIYFYIVRMLDLNLEYQGFLYLRR</sequence>
<dbReference type="AlphaFoldDB" id="A0A1I6FPX3"/>
<keyword evidence="1" id="KW-0732">Signal</keyword>
<keyword evidence="3" id="KW-1185">Reference proteome</keyword>
<dbReference type="EMBL" id="FOYQ01000001">
    <property type="protein sequence ID" value="SFR31991.1"/>
    <property type="molecule type" value="Genomic_DNA"/>
</dbReference>
<dbReference type="Pfam" id="PF13585">
    <property type="entry name" value="CHU_C"/>
    <property type="match status" value="1"/>
</dbReference>
<organism evidence="2 3">
    <name type="scientific">Robiginitalea myxolifaciens</name>
    <dbReference type="NCBI Taxonomy" id="400055"/>
    <lineage>
        <taxon>Bacteria</taxon>
        <taxon>Pseudomonadati</taxon>
        <taxon>Bacteroidota</taxon>
        <taxon>Flavobacteriia</taxon>
        <taxon>Flavobacteriales</taxon>
        <taxon>Flavobacteriaceae</taxon>
        <taxon>Robiginitalea</taxon>
    </lineage>
</organism>
<feature type="signal peptide" evidence="1">
    <location>
        <begin position="1"/>
        <end position="20"/>
    </location>
</feature>
<evidence type="ECO:0000313" key="3">
    <source>
        <dbReference type="Proteomes" id="UP000199534"/>
    </source>
</evidence>
<dbReference type="RefSeq" id="WP_245759713.1">
    <property type="nucleotide sequence ID" value="NZ_FOYQ01000001.1"/>
</dbReference>
<reference evidence="2 3" key="1">
    <citation type="submission" date="2016-10" db="EMBL/GenBank/DDBJ databases">
        <authorList>
            <person name="de Groot N.N."/>
        </authorList>
    </citation>
    <scope>NUCLEOTIDE SEQUENCE [LARGE SCALE GENOMIC DNA]</scope>
    <source>
        <strain evidence="2 3">DSM 21019</strain>
    </source>
</reference>
<protein>
    <submittedName>
        <fullName evidence="2">Gliding motility-associated C-terminal domain-containing protein</fullName>
    </submittedName>
</protein>
<evidence type="ECO:0000313" key="2">
    <source>
        <dbReference type="EMBL" id="SFR31991.1"/>
    </source>
</evidence>
<gene>
    <name evidence="2" type="ORF">SAMN04490243_0403</name>
</gene>
<accession>A0A1I6FPX3</accession>
<proteinExistence type="predicted"/>